<organism evidence="2">
    <name type="scientific">freshwater metagenome</name>
    <dbReference type="NCBI Taxonomy" id="449393"/>
    <lineage>
        <taxon>unclassified sequences</taxon>
        <taxon>metagenomes</taxon>
        <taxon>ecological metagenomes</taxon>
    </lineage>
</organism>
<dbReference type="Pfam" id="PF13577">
    <property type="entry name" value="SnoaL_4"/>
    <property type="match status" value="1"/>
</dbReference>
<gene>
    <name evidence="2" type="ORF">UFOPK3376_00384</name>
</gene>
<evidence type="ECO:0000259" key="1">
    <source>
        <dbReference type="Pfam" id="PF13577"/>
    </source>
</evidence>
<feature type="domain" description="SnoaL-like" evidence="1">
    <location>
        <begin position="5"/>
        <end position="131"/>
    </location>
</feature>
<protein>
    <submittedName>
        <fullName evidence="2">Unannotated protein</fullName>
    </submittedName>
</protein>
<sequence>MDINELIDRSEINDLLVRYSEALNRADWETWTGCFTEDAHLDYTTAGGVEGTAAEAAAWLGPTMAMFDMRIHRMANVQICFDGPDMAAVGSQYSTVMRIPAAEGKPTYIEAAGWYDDVVVRTPIGWLFNKRAERIAYART</sequence>
<accession>A0A6J7CX24</accession>
<dbReference type="InterPro" id="IPR032710">
    <property type="entry name" value="NTF2-like_dom_sf"/>
</dbReference>
<evidence type="ECO:0000313" key="2">
    <source>
        <dbReference type="EMBL" id="CAB4863167.1"/>
    </source>
</evidence>
<dbReference type="EMBL" id="CAFBLP010000006">
    <property type="protein sequence ID" value="CAB4863167.1"/>
    <property type="molecule type" value="Genomic_DNA"/>
</dbReference>
<reference evidence="2" key="1">
    <citation type="submission" date="2020-05" db="EMBL/GenBank/DDBJ databases">
        <authorList>
            <person name="Chiriac C."/>
            <person name="Salcher M."/>
            <person name="Ghai R."/>
            <person name="Kavagutti S V."/>
        </authorList>
    </citation>
    <scope>NUCLEOTIDE SEQUENCE</scope>
</reference>
<dbReference type="InterPro" id="IPR037401">
    <property type="entry name" value="SnoaL-like"/>
</dbReference>
<dbReference type="SUPFAM" id="SSF54427">
    <property type="entry name" value="NTF2-like"/>
    <property type="match status" value="1"/>
</dbReference>
<dbReference type="Gene3D" id="3.10.450.50">
    <property type="match status" value="1"/>
</dbReference>
<dbReference type="AlphaFoldDB" id="A0A6J7CX24"/>
<name>A0A6J7CX24_9ZZZZ</name>
<proteinExistence type="predicted"/>